<dbReference type="AlphaFoldDB" id="A0A934WJJ9"/>
<evidence type="ECO:0000313" key="1">
    <source>
        <dbReference type="EMBL" id="MBK5928022.1"/>
    </source>
</evidence>
<sequence length="106" mass="11955">MTARLTDGLRSAVKTLRRDGPVGLVARTRLREPGAYEDWCEERDVIAIIATLRRLSERQLERIGMSHATLALDVEDLVARAIREREITGEVLRVVDTAPQRMMAAE</sequence>
<gene>
    <name evidence="1" type="ORF">CCR87_11910</name>
</gene>
<keyword evidence="2" id="KW-1185">Reference proteome</keyword>
<proteinExistence type="predicted"/>
<dbReference type="EMBL" id="NHSD01000284">
    <property type="protein sequence ID" value="MBK5928022.1"/>
    <property type="molecule type" value="Genomic_DNA"/>
</dbReference>
<protein>
    <submittedName>
        <fullName evidence="1">Uncharacterized protein</fullName>
    </submittedName>
</protein>
<reference evidence="1" key="1">
    <citation type="submission" date="2017-05" db="EMBL/GenBank/DDBJ databases">
        <authorList>
            <person name="Imhoff J.F."/>
            <person name="Rahn T."/>
            <person name="Kuenzel S."/>
            <person name="Neulinger S.C."/>
        </authorList>
    </citation>
    <scope>NUCLEOTIDE SEQUENCE</scope>
    <source>
        <strain evidence="1">LMG 28126</strain>
    </source>
</reference>
<evidence type="ECO:0000313" key="2">
    <source>
        <dbReference type="Proteomes" id="UP000706333"/>
    </source>
</evidence>
<organism evidence="1 2">
    <name type="scientific">Rhodobaculum claviforme</name>
    <dbReference type="NCBI Taxonomy" id="1549854"/>
    <lineage>
        <taxon>Bacteria</taxon>
        <taxon>Pseudomonadati</taxon>
        <taxon>Pseudomonadota</taxon>
        <taxon>Alphaproteobacteria</taxon>
        <taxon>Rhodobacterales</taxon>
        <taxon>Paracoccaceae</taxon>
        <taxon>Rhodobaculum</taxon>
    </lineage>
</organism>
<dbReference type="Proteomes" id="UP000706333">
    <property type="component" value="Unassembled WGS sequence"/>
</dbReference>
<dbReference type="RefSeq" id="WP_201157769.1">
    <property type="nucleotide sequence ID" value="NZ_NHSD01000284.1"/>
</dbReference>
<accession>A0A934WJJ9</accession>
<comment type="caution">
    <text evidence="1">The sequence shown here is derived from an EMBL/GenBank/DDBJ whole genome shotgun (WGS) entry which is preliminary data.</text>
</comment>
<name>A0A934WJJ9_9RHOB</name>
<reference evidence="1" key="2">
    <citation type="journal article" date="2020" name="Microorganisms">
        <title>Osmotic Adaptation and Compatible Solute Biosynthesis of Phototrophic Bacteria as Revealed from Genome Analyses.</title>
        <authorList>
            <person name="Imhoff J.F."/>
            <person name="Rahn T."/>
            <person name="Kunzel S."/>
            <person name="Keller A."/>
            <person name="Neulinger S.C."/>
        </authorList>
    </citation>
    <scope>NUCLEOTIDE SEQUENCE</scope>
    <source>
        <strain evidence="1">LMG 28126</strain>
    </source>
</reference>